<evidence type="ECO:0000256" key="8">
    <source>
        <dbReference type="ARBA" id="ARBA00023295"/>
    </source>
</evidence>
<evidence type="ECO:0000256" key="6">
    <source>
        <dbReference type="ARBA" id="ARBA00022837"/>
    </source>
</evidence>
<feature type="chain" id="PRO_5022238625" description="alpha-L-fucosidase" evidence="9">
    <location>
        <begin position="26"/>
        <end position="524"/>
    </location>
</feature>
<dbReference type="PANTHER" id="PTHR10030">
    <property type="entry name" value="ALPHA-L-FUCOSIDASE"/>
    <property type="match status" value="1"/>
</dbReference>
<dbReference type="InterPro" id="IPR057739">
    <property type="entry name" value="Glyco_hydro_29_N"/>
</dbReference>
<feature type="signal peptide" evidence="9">
    <location>
        <begin position="1"/>
        <end position="25"/>
    </location>
</feature>
<dbReference type="InterPro" id="IPR006585">
    <property type="entry name" value="FTP1"/>
</dbReference>
<dbReference type="SMART" id="SM00812">
    <property type="entry name" value="Alpha_L_fucos"/>
    <property type="match status" value="1"/>
</dbReference>
<accession>A0A545TNQ2</accession>
<dbReference type="InterPro" id="IPR000933">
    <property type="entry name" value="Glyco_hydro_29"/>
</dbReference>
<evidence type="ECO:0000256" key="5">
    <source>
        <dbReference type="ARBA" id="ARBA00022801"/>
    </source>
</evidence>
<keyword evidence="4 9" id="KW-0732">Signal</keyword>
<keyword evidence="7" id="KW-1015">Disulfide bond</keyword>
<dbReference type="RefSeq" id="WP_142904671.1">
    <property type="nucleotide sequence ID" value="NZ_ML660093.1"/>
</dbReference>
<dbReference type="SUPFAM" id="SSF51445">
    <property type="entry name" value="(Trans)glycosidases"/>
    <property type="match status" value="1"/>
</dbReference>
<dbReference type="GO" id="GO:0004560">
    <property type="term" value="F:alpha-L-fucosidase activity"/>
    <property type="evidence" value="ECO:0007669"/>
    <property type="project" value="InterPro"/>
</dbReference>
<sequence>MIGEHGNKILTALVALLAIAAYTSAAPEVPDDRSNPTVPTLAEKQLGLVNDRYLAYFHYGMNVFDTGGSPKEDWGSGKVPVSAWRPQGNDPAQWAKVAKEAGMKGGILTTKHMDGFALWDSKAIVTWDVEGETVGEETTYDVAGYDHPDLEFDTVDVVREFVDAFRAEDMRVGLYFCVTDLHHDIQAKAITPEKIEFVKQQFTEILTQYGPLDYVNIDGYVETPPQTSAQEIPYKMFYDLVQEHQPGALIINHNYMGNYATTEAPFLDSINKSVDRIFPDDYLDPKAISETLSNKWFYWPGVSKLKKREWKSIAEKLNAINAINGTLVLNLSPNRSGRLDDDVAPLLGKIRAAWNDPDDLAQADPSWGYSYDVSENLAFQKPTRQSGSYPRIWSAWIKTYPWIWRLALRGGIAVDGQSNGNAKFRQVSMTSASRNSWWEVDLQGEFDIGSVEVVNRNDCCQDKLAPYKVEIRNRAGDITWSETKTEAPRDSTRLDVGGARGAFVRITLMRRGKLQLAEVIVREK</sequence>
<keyword evidence="12" id="KW-1185">Reference proteome</keyword>
<name>A0A545TNQ2_9GAMM</name>
<evidence type="ECO:0000256" key="4">
    <source>
        <dbReference type="ARBA" id="ARBA00022729"/>
    </source>
</evidence>
<comment type="similarity">
    <text evidence="1">Belongs to the glycosyl hydrolase 29 family.</text>
</comment>
<evidence type="ECO:0000256" key="9">
    <source>
        <dbReference type="SAM" id="SignalP"/>
    </source>
</evidence>
<feature type="domain" description="Fucolectin tachylectin-4 pentraxin-1" evidence="10">
    <location>
        <begin position="374"/>
        <end position="523"/>
    </location>
</feature>
<evidence type="ECO:0000256" key="2">
    <source>
        <dbReference type="ARBA" id="ARBA00012662"/>
    </source>
</evidence>
<dbReference type="SUPFAM" id="SSF49785">
    <property type="entry name" value="Galactose-binding domain-like"/>
    <property type="match status" value="1"/>
</dbReference>
<evidence type="ECO:0000313" key="11">
    <source>
        <dbReference type="EMBL" id="TQV78836.1"/>
    </source>
</evidence>
<dbReference type="GO" id="GO:0046872">
    <property type="term" value="F:metal ion binding"/>
    <property type="evidence" value="ECO:0007669"/>
    <property type="project" value="UniProtKB-KW"/>
</dbReference>
<dbReference type="EC" id="3.2.1.51" evidence="2"/>
<dbReference type="Pfam" id="PF01120">
    <property type="entry name" value="Alpha_L_fucos"/>
    <property type="match status" value="1"/>
</dbReference>
<dbReference type="GO" id="GO:0016139">
    <property type="term" value="P:glycoside catabolic process"/>
    <property type="evidence" value="ECO:0007669"/>
    <property type="project" value="TreeGrafter"/>
</dbReference>
<proteinExistence type="inferred from homology"/>
<dbReference type="Gene3D" id="3.20.20.80">
    <property type="entry name" value="Glycosidases"/>
    <property type="match status" value="1"/>
</dbReference>
<keyword evidence="6" id="KW-0106">Calcium</keyword>
<dbReference type="InterPro" id="IPR017853">
    <property type="entry name" value="GH"/>
</dbReference>
<evidence type="ECO:0000256" key="1">
    <source>
        <dbReference type="ARBA" id="ARBA00007951"/>
    </source>
</evidence>
<dbReference type="GO" id="GO:0006004">
    <property type="term" value="P:fucose metabolic process"/>
    <property type="evidence" value="ECO:0007669"/>
    <property type="project" value="TreeGrafter"/>
</dbReference>
<evidence type="ECO:0000256" key="3">
    <source>
        <dbReference type="ARBA" id="ARBA00022723"/>
    </source>
</evidence>
<dbReference type="InterPro" id="IPR008979">
    <property type="entry name" value="Galactose-bd-like_sf"/>
</dbReference>
<dbReference type="Proteomes" id="UP000319732">
    <property type="component" value="Unassembled WGS sequence"/>
</dbReference>
<keyword evidence="5" id="KW-0378">Hydrolase</keyword>
<dbReference type="OrthoDB" id="107551at2"/>
<keyword evidence="3" id="KW-0479">Metal-binding</keyword>
<dbReference type="AlphaFoldDB" id="A0A545TNQ2"/>
<dbReference type="SMART" id="SM00607">
    <property type="entry name" value="FTP"/>
    <property type="match status" value="1"/>
</dbReference>
<dbReference type="GO" id="GO:0005764">
    <property type="term" value="C:lysosome"/>
    <property type="evidence" value="ECO:0007669"/>
    <property type="project" value="TreeGrafter"/>
</dbReference>
<evidence type="ECO:0000256" key="7">
    <source>
        <dbReference type="ARBA" id="ARBA00023157"/>
    </source>
</evidence>
<comment type="caution">
    <text evidence="11">The sequence shown here is derived from an EMBL/GenBank/DDBJ whole genome shotgun (WGS) entry which is preliminary data.</text>
</comment>
<keyword evidence="8" id="KW-0326">Glycosidase</keyword>
<dbReference type="Gene3D" id="2.60.120.260">
    <property type="entry name" value="Galactose-binding domain-like"/>
    <property type="match status" value="1"/>
</dbReference>
<reference evidence="11 12" key="1">
    <citation type="submission" date="2019-06" db="EMBL/GenBank/DDBJ databases">
        <title>Whole genome sequence for Cellvibrionaceae sp. R142.</title>
        <authorList>
            <person name="Wang G."/>
        </authorList>
    </citation>
    <scope>NUCLEOTIDE SEQUENCE [LARGE SCALE GENOMIC DNA]</scope>
    <source>
        <strain evidence="11 12">R142</strain>
    </source>
</reference>
<dbReference type="EMBL" id="VHSG01000012">
    <property type="protein sequence ID" value="TQV78836.1"/>
    <property type="molecule type" value="Genomic_DNA"/>
</dbReference>
<evidence type="ECO:0000259" key="10">
    <source>
        <dbReference type="SMART" id="SM00607"/>
    </source>
</evidence>
<evidence type="ECO:0000313" key="12">
    <source>
        <dbReference type="Proteomes" id="UP000319732"/>
    </source>
</evidence>
<dbReference type="PANTHER" id="PTHR10030:SF37">
    <property type="entry name" value="ALPHA-L-FUCOSIDASE-RELATED"/>
    <property type="match status" value="1"/>
</dbReference>
<gene>
    <name evidence="11" type="ORF">FKG94_12505</name>
</gene>
<dbReference type="Pfam" id="PF22633">
    <property type="entry name" value="F5_F8_type_C_2"/>
    <property type="match status" value="1"/>
</dbReference>
<protein>
    <recommendedName>
        <fullName evidence="2">alpha-L-fucosidase</fullName>
        <ecNumber evidence="2">3.2.1.51</ecNumber>
    </recommendedName>
</protein>
<organism evidence="11 12">
    <name type="scientific">Exilibacterium tricleocarpae</name>
    <dbReference type="NCBI Taxonomy" id="2591008"/>
    <lineage>
        <taxon>Bacteria</taxon>
        <taxon>Pseudomonadati</taxon>
        <taxon>Pseudomonadota</taxon>
        <taxon>Gammaproteobacteria</taxon>
        <taxon>Cellvibrionales</taxon>
        <taxon>Cellvibrionaceae</taxon>
        <taxon>Exilibacterium</taxon>
    </lineage>
</organism>